<evidence type="ECO:0000313" key="2">
    <source>
        <dbReference type="EMBL" id="CAA9307514.1"/>
    </source>
</evidence>
<reference evidence="2" key="1">
    <citation type="submission" date="2020-02" db="EMBL/GenBank/DDBJ databases">
        <authorList>
            <person name="Meier V. D."/>
        </authorList>
    </citation>
    <scope>NUCLEOTIDE SEQUENCE</scope>
    <source>
        <strain evidence="2">AVDCRST_MAG77</strain>
    </source>
</reference>
<gene>
    <name evidence="2" type="ORF">AVDCRST_MAG77-6200</name>
</gene>
<feature type="domain" description="ThuA-like" evidence="1">
    <location>
        <begin position="8"/>
        <end position="230"/>
    </location>
</feature>
<dbReference type="PANTHER" id="PTHR40469">
    <property type="entry name" value="SECRETED GLYCOSYL HYDROLASE"/>
    <property type="match status" value="1"/>
</dbReference>
<sequence>MPRRNALILGTKNNHNSPAHYEQLAGLLVGPAELNVTVRDDYPAQTEESLAGFDLLVLWAADARPPFPQAAMEAVFATVRRGTPLLGIHGAAFNMGKAAGGPQAGGTAYQSPHLPVQEFTVHIDDRQHPITAGLEDFRIVDEPYRLDVVGDGVRVLCSFDAREAEQYTTPGRPGDVVAEVRGWSLRTPRAPVVYVKQLGAGTVCLNTLGHSPGALATPGFRQLVVQATTWLLEQGAGSGASSRWRVADESLTSSGG</sequence>
<organism evidence="2">
    <name type="scientific">uncultured Chloroflexota bacterium</name>
    <dbReference type="NCBI Taxonomy" id="166587"/>
    <lineage>
        <taxon>Bacteria</taxon>
        <taxon>Bacillati</taxon>
        <taxon>Chloroflexota</taxon>
        <taxon>environmental samples</taxon>
    </lineage>
</organism>
<dbReference type="Pfam" id="PF06283">
    <property type="entry name" value="ThuA"/>
    <property type="match status" value="1"/>
</dbReference>
<dbReference type="InterPro" id="IPR029010">
    <property type="entry name" value="ThuA-like"/>
</dbReference>
<name>A0A6J4KKH6_9CHLR</name>
<dbReference type="EMBL" id="CADCTC010000325">
    <property type="protein sequence ID" value="CAA9307514.1"/>
    <property type="molecule type" value="Genomic_DNA"/>
</dbReference>
<dbReference type="PANTHER" id="PTHR40469:SF2">
    <property type="entry name" value="GALACTOSE-BINDING DOMAIN-LIKE SUPERFAMILY PROTEIN"/>
    <property type="match status" value="1"/>
</dbReference>
<dbReference type="Gene3D" id="3.40.50.880">
    <property type="match status" value="1"/>
</dbReference>
<accession>A0A6J4KKH6</accession>
<dbReference type="AlphaFoldDB" id="A0A6J4KKH6"/>
<evidence type="ECO:0000259" key="1">
    <source>
        <dbReference type="Pfam" id="PF06283"/>
    </source>
</evidence>
<dbReference type="SUPFAM" id="SSF52317">
    <property type="entry name" value="Class I glutamine amidotransferase-like"/>
    <property type="match status" value="1"/>
</dbReference>
<protein>
    <recommendedName>
        <fullName evidence="1">ThuA-like domain-containing protein</fullName>
    </recommendedName>
</protein>
<dbReference type="InterPro" id="IPR029062">
    <property type="entry name" value="Class_I_gatase-like"/>
</dbReference>
<proteinExistence type="predicted"/>